<reference evidence="3 4" key="1">
    <citation type="submission" date="2021-06" db="EMBL/GenBank/DDBJ databases">
        <authorList>
            <person name="Sun Q."/>
            <person name="Li D."/>
        </authorList>
    </citation>
    <scope>NUCLEOTIDE SEQUENCE [LARGE SCALE GENOMIC DNA]</scope>
    <source>
        <strain evidence="3 4">MSJ-5</strain>
    </source>
</reference>
<keyword evidence="4" id="KW-1185">Reference proteome</keyword>
<feature type="transmembrane region" description="Helical" evidence="1">
    <location>
        <begin position="9"/>
        <end position="28"/>
    </location>
</feature>
<sequence length="213" mass="23708">MNLGKKQNLIIVIAITVIVLGFSISNYIKQQKVYVLSHEEKKDILHESSTESGKDSSSNRDEINSEKIVVHIEGEVVSPGVYELDKDTRVFDVIEAAGGLLETANRKKINLAKKIVDEEYIYIPSESDENVEIQNITNAPITTNINKNESLVNINNASMTELNSLPGIGEVLANRIIEYRSEKGDFKSVEELKNVSGIGDKKFSEIKDKVTVK</sequence>
<name>A0ABS6G5S9_9FIRM</name>
<keyword evidence="1" id="KW-0812">Transmembrane</keyword>
<dbReference type="SMART" id="SM00278">
    <property type="entry name" value="HhH1"/>
    <property type="match status" value="2"/>
</dbReference>
<dbReference type="PANTHER" id="PTHR21180">
    <property type="entry name" value="ENDONUCLEASE/EXONUCLEASE/PHOSPHATASE FAMILY DOMAIN-CONTAINING PROTEIN 1"/>
    <property type="match status" value="1"/>
</dbReference>
<feature type="domain" description="Helix-hairpin-helix DNA-binding motif class 1" evidence="2">
    <location>
        <begin position="160"/>
        <end position="179"/>
    </location>
</feature>
<dbReference type="InterPro" id="IPR004509">
    <property type="entry name" value="Competence_ComEA_HhH"/>
</dbReference>
<keyword evidence="1" id="KW-1133">Transmembrane helix</keyword>
<evidence type="ECO:0000256" key="1">
    <source>
        <dbReference type="SAM" id="Phobius"/>
    </source>
</evidence>
<dbReference type="EMBL" id="JAHLQK010000006">
    <property type="protein sequence ID" value="MBU5677729.1"/>
    <property type="molecule type" value="Genomic_DNA"/>
</dbReference>
<feature type="domain" description="Helix-hairpin-helix DNA-binding motif class 1" evidence="2">
    <location>
        <begin position="190"/>
        <end position="209"/>
    </location>
</feature>
<comment type="caution">
    <text evidence="3">The sequence shown here is derived from an EMBL/GenBank/DDBJ whole genome shotgun (WGS) entry which is preliminary data.</text>
</comment>
<dbReference type="Proteomes" id="UP000779508">
    <property type="component" value="Unassembled WGS sequence"/>
</dbReference>
<dbReference type="Pfam" id="PF10531">
    <property type="entry name" value="SLBB"/>
    <property type="match status" value="1"/>
</dbReference>
<dbReference type="InterPro" id="IPR019554">
    <property type="entry name" value="Soluble_ligand-bd"/>
</dbReference>
<dbReference type="NCBIfam" id="TIGR00426">
    <property type="entry name" value="competence protein ComEA helix-hairpin-helix repeat region"/>
    <property type="match status" value="1"/>
</dbReference>
<keyword evidence="1" id="KW-0472">Membrane</keyword>
<organism evidence="3 4">
    <name type="scientific">Alkaliphilus flagellatus</name>
    <dbReference type="NCBI Taxonomy" id="2841507"/>
    <lineage>
        <taxon>Bacteria</taxon>
        <taxon>Bacillati</taxon>
        <taxon>Bacillota</taxon>
        <taxon>Clostridia</taxon>
        <taxon>Peptostreptococcales</taxon>
        <taxon>Natronincolaceae</taxon>
        <taxon>Alkaliphilus</taxon>
    </lineage>
</organism>
<evidence type="ECO:0000313" key="3">
    <source>
        <dbReference type="EMBL" id="MBU5677729.1"/>
    </source>
</evidence>
<dbReference type="PANTHER" id="PTHR21180:SF32">
    <property type="entry name" value="ENDONUCLEASE_EXONUCLEASE_PHOSPHATASE FAMILY DOMAIN-CONTAINING PROTEIN 1"/>
    <property type="match status" value="1"/>
</dbReference>
<dbReference type="Pfam" id="PF12836">
    <property type="entry name" value="HHH_3"/>
    <property type="match status" value="1"/>
</dbReference>
<protein>
    <submittedName>
        <fullName evidence="3">Helix-hairpin-helix domain-containing protein</fullName>
    </submittedName>
</protein>
<dbReference type="InterPro" id="IPR003583">
    <property type="entry name" value="Hlx-hairpin-Hlx_DNA-bd_motif"/>
</dbReference>
<gene>
    <name evidence="3" type="ORF">KQI88_15010</name>
</gene>
<dbReference type="InterPro" id="IPR051675">
    <property type="entry name" value="Endo/Exo/Phosphatase_dom_1"/>
</dbReference>
<evidence type="ECO:0000259" key="2">
    <source>
        <dbReference type="SMART" id="SM00278"/>
    </source>
</evidence>
<accession>A0ABS6G5S9</accession>
<evidence type="ECO:0000313" key="4">
    <source>
        <dbReference type="Proteomes" id="UP000779508"/>
    </source>
</evidence>
<proteinExistence type="predicted"/>
<dbReference type="RefSeq" id="WP_216418691.1">
    <property type="nucleotide sequence ID" value="NZ_JAHLQK010000006.1"/>
</dbReference>